<dbReference type="AlphaFoldDB" id="A0A9P8D539"/>
<dbReference type="PANTHER" id="PTHR47425:SF2">
    <property type="entry name" value="FARB-RELATED"/>
    <property type="match status" value="1"/>
</dbReference>
<dbReference type="GeneID" id="68321617"/>
<accession>A0A9P8D539</accession>
<keyword evidence="3" id="KW-1185">Reference proteome</keyword>
<evidence type="ECO:0000313" key="3">
    <source>
        <dbReference type="Proteomes" id="UP000827133"/>
    </source>
</evidence>
<keyword evidence="1" id="KW-1133">Transmembrane helix</keyword>
<protein>
    <submittedName>
        <fullName evidence="2">Uncharacterized protein</fullName>
    </submittedName>
</protein>
<dbReference type="EMBL" id="JAHBCI010000011">
    <property type="protein sequence ID" value="KAG9495512.1"/>
    <property type="molecule type" value="Genomic_DNA"/>
</dbReference>
<evidence type="ECO:0000256" key="1">
    <source>
        <dbReference type="SAM" id="Phobius"/>
    </source>
</evidence>
<comment type="caution">
    <text evidence="2">The sequence shown here is derived from an EMBL/GenBank/DDBJ whole genome shotgun (WGS) entry which is preliminary data.</text>
</comment>
<dbReference type="Proteomes" id="UP000827133">
    <property type="component" value="Unassembled WGS sequence"/>
</dbReference>
<keyword evidence="1" id="KW-0472">Membrane</keyword>
<dbReference type="CDD" id="cd12148">
    <property type="entry name" value="fungal_TF_MHR"/>
    <property type="match status" value="1"/>
</dbReference>
<organism evidence="2 3">
    <name type="scientific">Fusarium musae</name>
    <dbReference type="NCBI Taxonomy" id="1042133"/>
    <lineage>
        <taxon>Eukaryota</taxon>
        <taxon>Fungi</taxon>
        <taxon>Dikarya</taxon>
        <taxon>Ascomycota</taxon>
        <taxon>Pezizomycotina</taxon>
        <taxon>Sordariomycetes</taxon>
        <taxon>Hypocreomycetidae</taxon>
        <taxon>Hypocreales</taxon>
        <taxon>Nectriaceae</taxon>
        <taxon>Fusarium</taxon>
    </lineage>
</organism>
<proteinExistence type="predicted"/>
<keyword evidence="1" id="KW-0812">Transmembrane</keyword>
<sequence length="96" mass="10708">MSGLEPDDVYYLESRNCLSVPTPDALDHFTREYFLHVHPGLPLLDEAQFWAVYSGDKEPCGGPTISLFLFQAMLFASCSTSVLAGTSCLMHKGHYY</sequence>
<dbReference type="InterPro" id="IPR052761">
    <property type="entry name" value="Fungal_Detox/Toxin_TFs"/>
</dbReference>
<dbReference type="RefSeq" id="XP_044674512.1">
    <property type="nucleotide sequence ID" value="XM_044831237.1"/>
</dbReference>
<gene>
    <name evidence="2" type="ORF">J7337_013761</name>
</gene>
<dbReference type="PANTHER" id="PTHR47425">
    <property type="entry name" value="FARB-RELATED"/>
    <property type="match status" value="1"/>
</dbReference>
<evidence type="ECO:0000313" key="2">
    <source>
        <dbReference type="EMBL" id="KAG9495512.1"/>
    </source>
</evidence>
<name>A0A9P8D539_9HYPO</name>
<reference evidence="2" key="1">
    <citation type="journal article" date="2021" name="Mol. Plant Microbe Interact.">
        <title>Telomere to telomere genome assembly of Fusarium musae F31, causal agent of crown rot disease of banana.</title>
        <authorList>
            <person name="Degradi L."/>
            <person name="Tava V."/>
            <person name="Kunova A."/>
            <person name="Cortesi P."/>
            <person name="Saracchi M."/>
            <person name="Pasquali M."/>
        </authorList>
    </citation>
    <scope>NUCLEOTIDE SEQUENCE</scope>
    <source>
        <strain evidence="2">F31</strain>
    </source>
</reference>
<dbReference type="KEGG" id="fmu:J7337_013761"/>
<feature type="transmembrane region" description="Helical" evidence="1">
    <location>
        <begin position="68"/>
        <end position="90"/>
    </location>
</feature>